<dbReference type="Pfam" id="PF14703">
    <property type="entry name" value="PHM7_cyt"/>
    <property type="match status" value="1"/>
</dbReference>
<feature type="transmembrane region" description="Helical" evidence="8">
    <location>
        <begin position="51"/>
        <end position="73"/>
    </location>
</feature>
<comment type="similarity">
    <text evidence="2">Belongs to the CSC1 (TC 1.A.17) family.</text>
</comment>
<evidence type="ECO:0000256" key="8">
    <source>
        <dbReference type="SAM" id="Phobius"/>
    </source>
</evidence>
<dbReference type="PANTHER" id="PTHR13018:SF5">
    <property type="entry name" value="RE44586P"/>
    <property type="match status" value="1"/>
</dbReference>
<dbReference type="InterPro" id="IPR032880">
    <property type="entry name" value="CSC1/OSCA1-like_N"/>
</dbReference>
<dbReference type="Pfam" id="PF13967">
    <property type="entry name" value="RSN1_TM"/>
    <property type="match status" value="1"/>
</dbReference>
<keyword evidence="4 8" id="KW-0812">Transmembrane</keyword>
<dbReference type="Proteomes" id="UP000664859">
    <property type="component" value="Unassembled WGS sequence"/>
</dbReference>
<dbReference type="InterPro" id="IPR027815">
    <property type="entry name" value="CSC1/OSCA1-like_cyt"/>
</dbReference>
<evidence type="ECO:0000256" key="3">
    <source>
        <dbReference type="ARBA" id="ARBA00022448"/>
    </source>
</evidence>
<evidence type="ECO:0000256" key="7">
    <source>
        <dbReference type="SAM" id="MobiDB-lite"/>
    </source>
</evidence>
<feature type="transmembrane region" description="Helical" evidence="8">
    <location>
        <begin position="514"/>
        <end position="536"/>
    </location>
</feature>
<evidence type="ECO:0000256" key="2">
    <source>
        <dbReference type="ARBA" id="ARBA00007779"/>
    </source>
</evidence>
<dbReference type="AlphaFoldDB" id="A0A835Z3W6"/>
<keyword evidence="3" id="KW-0813">Transport</keyword>
<evidence type="ECO:0000259" key="10">
    <source>
        <dbReference type="Pfam" id="PF13967"/>
    </source>
</evidence>
<dbReference type="OrthoDB" id="1689567at2759"/>
<dbReference type="GO" id="GO:0005227">
    <property type="term" value="F:calcium-activated cation channel activity"/>
    <property type="evidence" value="ECO:0007669"/>
    <property type="project" value="InterPro"/>
</dbReference>
<protein>
    <recommendedName>
        <fullName evidence="14">CSC1/OSCA1-like 7TM region domain-containing protein</fullName>
    </recommendedName>
</protein>
<evidence type="ECO:0000256" key="5">
    <source>
        <dbReference type="ARBA" id="ARBA00022989"/>
    </source>
</evidence>
<evidence type="ECO:0000259" key="9">
    <source>
        <dbReference type="Pfam" id="PF02714"/>
    </source>
</evidence>
<evidence type="ECO:0000259" key="11">
    <source>
        <dbReference type="Pfam" id="PF14703"/>
    </source>
</evidence>
<feature type="transmembrane region" description="Helical" evidence="8">
    <location>
        <begin position="422"/>
        <end position="446"/>
    </location>
</feature>
<dbReference type="EMBL" id="JAFCMP010000116">
    <property type="protein sequence ID" value="KAG5185953.1"/>
    <property type="molecule type" value="Genomic_DNA"/>
</dbReference>
<comment type="caution">
    <text evidence="12">The sequence shown here is derived from an EMBL/GenBank/DDBJ whole genome shotgun (WGS) entry which is preliminary data.</text>
</comment>
<evidence type="ECO:0000313" key="13">
    <source>
        <dbReference type="Proteomes" id="UP000664859"/>
    </source>
</evidence>
<name>A0A835Z3W6_9STRA</name>
<evidence type="ECO:0000256" key="1">
    <source>
        <dbReference type="ARBA" id="ARBA00004141"/>
    </source>
</evidence>
<dbReference type="GO" id="GO:0005886">
    <property type="term" value="C:plasma membrane"/>
    <property type="evidence" value="ECO:0007669"/>
    <property type="project" value="TreeGrafter"/>
</dbReference>
<feature type="domain" description="CSC1/OSCA1-like 7TM region" evidence="9">
    <location>
        <begin position="420"/>
        <end position="698"/>
    </location>
</feature>
<proteinExistence type="inferred from homology"/>
<dbReference type="InterPro" id="IPR045122">
    <property type="entry name" value="Csc1-like"/>
</dbReference>
<feature type="transmembrane region" description="Helical" evidence="8">
    <location>
        <begin position="627"/>
        <end position="652"/>
    </location>
</feature>
<evidence type="ECO:0000256" key="4">
    <source>
        <dbReference type="ARBA" id="ARBA00022692"/>
    </source>
</evidence>
<keyword evidence="13" id="KW-1185">Reference proteome</keyword>
<dbReference type="PANTHER" id="PTHR13018">
    <property type="entry name" value="PROBABLE MEMBRANE PROTEIN DUF221-RELATED"/>
    <property type="match status" value="1"/>
</dbReference>
<evidence type="ECO:0000313" key="12">
    <source>
        <dbReference type="EMBL" id="KAG5185953.1"/>
    </source>
</evidence>
<feature type="region of interest" description="Disordered" evidence="7">
    <location>
        <begin position="278"/>
        <end position="317"/>
    </location>
</feature>
<feature type="compositionally biased region" description="Basic and acidic residues" evidence="7">
    <location>
        <begin position="279"/>
        <end position="290"/>
    </location>
</feature>
<sequence>MYLLAAKISAATAVYALCVVLPVNVVGDNLTDEEASANSFSLLSMSNVAPGSATLWVHAVGTLLMTIAAFFFLNGEFTTYTRLRHAYLKMRAPHMRTILLEDVPAEMRGAAQIYIYFNHLYPNSIASVACMQDLRPLRRLLEQRESTLARLERLLLRRARAAPNAAEPTMWTGPALAPCASCERVEAASWLQQRLDALNAAIGVEQSLRLQRLQLMDRRVLREVEAGGYLSSATFRPQAAFAATAQGGGGSDKEATAAYAASIEDYLVRLGGRLGFGDQDERGAESKGGEGEGAPLLDPFALDDSGDSASDGEGVSGCQRLSTELNSSIALDHEVTDDVEGISREERQALLPPAPTPHELRLTGMGPRAFVSFKTFAGATIARQVHHTNKVGRLRAYEAPEPRDVYWQNAHIRRATRLRRRVLVDAFLAVLYVFWVVPVTGLYLVFSTEALSAHSALLRDSCARDGWLCTALDSVQPVMLLALMNALPPLIRALGVAEGSAAESWNQKVALSRYFYFQVINVFLVTTIAGTVFDTLSLIVDSPSKALTLLGESLPKMCGFFCEYVLIKMLSGLWIELSRLFSLLQHCALVCVWPMATRRDRRAVVAGMRRYDDPGWFNYPKYLAQDLLVVVVTFTFACINPFILVVSIPYYLAAHLTYKHQMLYVYEPVYETGGTFFPKVFRRFIFAIFTAQATMAGVLILKTAYYQAAAVVLLMVATWAFKSQQRGYFEPVSNALPLEVATVLDMESEVPREGPLLDEMSNPYMQPELTAKAVVQPEPQ</sequence>
<evidence type="ECO:0008006" key="14">
    <source>
        <dbReference type="Google" id="ProtNLM"/>
    </source>
</evidence>
<feature type="domain" description="CSC1/OSCA1-like N-terminal transmembrane" evidence="10">
    <location>
        <begin position="4"/>
        <end position="73"/>
    </location>
</feature>
<gene>
    <name evidence="12" type="ORF">JKP88DRAFT_310724</name>
</gene>
<feature type="compositionally biased region" description="Low complexity" evidence="7">
    <location>
        <begin position="307"/>
        <end position="317"/>
    </location>
</feature>
<organism evidence="12 13">
    <name type="scientific">Tribonema minus</name>
    <dbReference type="NCBI Taxonomy" id="303371"/>
    <lineage>
        <taxon>Eukaryota</taxon>
        <taxon>Sar</taxon>
        <taxon>Stramenopiles</taxon>
        <taxon>Ochrophyta</taxon>
        <taxon>PX clade</taxon>
        <taxon>Xanthophyceae</taxon>
        <taxon>Tribonematales</taxon>
        <taxon>Tribonemataceae</taxon>
        <taxon>Tribonema</taxon>
    </lineage>
</organism>
<accession>A0A835Z3W6</accession>
<reference evidence="12" key="1">
    <citation type="submission" date="2021-02" db="EMBL/GenBank/DDBJ databases">
        <title>First Annotated Genome of the Yellow-green Alga Tribonema minus.</title>
        <authorList>
            <person name="Mahan K.M."/>
        </authorList>
    </citation>
    <scope>NUCLEOTIDE SEQUENCE</scope>
    <source>
        <strain evidence="12">UTEX B ZZ1240</strain>
    </source>
</reference>
<dbReference type="Pfam" id="PF02714">
    <property type="entry name" value="RSN1_7TM"/>
    <property type="match status" value="1"/>
</dbReference>
<keyword evidence="6 8" id="KW-0472">Membrane</keyword>
<feature type="transmembrane region" description="Helical" evidence="8">
    <location>
        <begin position="680"/>
        <end position="698"/>
    </location>
</feature>
<dbReference type="InterPro" id="IPR003864">
    <property type="entry name" value="CSC1/OSCA1-like_7TM"/>
</dbReference>
<evidence type="ECO:0000256" key="6">
    <source>
        <dbReference type="ARBA" id="ARBA00023136"/>
    </source>
</evidence>
<comment type="subcellular location">
    <subcellularLocation>
        <location evidence="1">Membrane</location>
        <topology evidence="1">Multi-pass membrane protein</topology>
    </subcellularLocation>
</comment>
<feature type="domain" description="CSC1/OSCA1-like cytosolic" evidence="11">
    <location>
        <begin position="96"/>
        <end position="207"/>
    </location>
</feature>
<keyword evidence="5 8" id="KW-1133">Transmembrane helix</keyword>